<keyword evidence="6" id="KW-1185">Reference proteome</keyword>
<sequence length="310" mass="34591">MSSSLLRAVTSYIEAQGGGEGLFPTQISSVNIMRSFQRRLPLQQIYRPSICVVIQGAKQILIGEEMIQYGAMECLAIGMELPATGRIVEAGPDSPYIGVTIEFDLAIMRDVLENLETPPTLPPDSGRCVFVSKVDGPLADCVLRVIRMNEAPQAIPILYPSAMREICYWLLTSPHGGKLCRLVLPEANAARVSRAIHLIRTDLARMLRVEQLAEAARMSLSSFHQHFKALTSMTPLQFQKQLRLIEARRLMVTENASVTEAAYQVGYESASQFSREYSRMFGAPPKRDAMAKQRLYSQYINRKAQNAYSS</sequence>
<dbReference type="RefSeq" id="WP_197964646.1">
    <property type="nucleotide sequence ID" value="NZ_JACEGD010000001.1"/>
</dbReference>
<dbReference type="Pfam" id="PF12833">
    <property type="entry name" value="HTH_18"/>
    <property type="match status" value="1"/>
</dbReference>
<accession>A0ABS0NV51</accession>
<reference evidence="5 6" key="1">
    <citation type="submission" date="2020-07" db="EMBL/GenBank/DDBJ databases">
        <title>Bradyrhizobium diversity isolated from nodules of indigenous legumes of Western Australia.</title>
        <authorList>
            <person name="Klepa M.S."/>
        </authorList>
    </citation>
    <scope>NUCLEOTIDE SEQUENCE [LARGE SCALE GENOMIC DNA]</scope>
    <source>
        <strain evidence="5 6">CNPSo 4019</strain>
    </source>
</reference>
<comment type="caution">
    <text evidence="5">The sequence shown here is derived from an EMBL/GenBank/DDBJ whole genome shotgun (WGS) entry which is preliminary data.</text>
</comment>
<evidence type="ECO:0000256" key="3">
    <source>
        <dbReference type="ARBA" id="ARBA00023163"/>
    </source>
</evidence>
<dbReference type="Gene3D" id="1.10.10.60">
    <property type="entry name" value="Homeodomain-like"/>
    <property type="match status" value="2"/>
</dbReference>
<evidence type="ECO:0000259" key="4">
    <source>
        <dbReference type="PROSITE" id="PS01124"/>
    </source>
</evidence>
<keyword evidence="1" id="KW-0805">Transcription regulation</keyword>
<proteinExistence type="predicted"/>
<dbReference type="EMBL" id="JACEGD010000001">
    <property type="protein sequence ID" value="MBH5384888.1"/>
    <property type="molecule type" value="Genomic_DNA"/>
</dbReference>
<name>A0ABS0NV51_9BRAD</name>
<dbReference type="Pfam" id="PF06719">
    <property type="entry name" value="AraC_N"/>
    <property type="match status" value="1"/>
</dbReference>
<dbReference type="PROSITE" id="PS01124">
    <property type="entry name" value="HTH_ARAC_FAMILY_2"/>
    <property type="match status" value="1"/>
</dbReference>
<gene>
    <name evidence="5" type="ORF">H1B27_01125</name>
</gene>
<evidence type="ECO:0000256" key="2">
    <source>
        <dbReference type="ARBA" id="ARBA00023125"/>
    </source>
</evidence>
<dbReference type="InterPro" id="IPR009594">
    <property type="entry name" value="Tscrpt_reg_HTH_AraC_N"/>
</dbReference>
<feature type="domain" description="HTH araC/xylS-type" evidence="4">
    <location>
        <begin position="193"/>
        <end position="291"/>
    </location>
</feature>
<dbReference type="InterPro" id="IPR009057">
    <property type="entry name" value="Homeodomain-like_sf"/>
</dbReference>
<keyword evidence="3" id="KW-0804">Transcription</keyword>
<protein>
    <submittedName>
        <fullName evidence="5">AraC family transcriptional regulator</fullName>
    </submittedName>
</protein>
<evidence type="ECO:0000256" key="1">
    <source>
        <dbReference type="ARBA" id="ARBA00023015"/>
    </source>
</evidence>
<evidence type="ECO:0000313" key="5">
    <source>
        <dbReference type="EMBL" id="MBH5384888.1"/>
    </source>
</evidence>
<dbReference type="SUPFAM" id="SSF46689">
    <property type="entry name" value="Homeodomain-like"/>
    <property type="match status" value="2"/>
</dbReference>
<dbReference type="SMART" id="SM00342">
    <property type="entry name" value="HTH_ARAC"/>
    <property type="match status" value="1"/>
</dbReference>
<dbReference type="InterPro" id="IPR018062">
    <property type="entry name" value="HTH_AraC-typ_CS"/>
</dbReference>
<keyword evidence="2" id="KW-0238">DNA-binding</keyword>
<dbReference type="PROSITE" id="PS00041">
    <property type="entry name" value="HTH_ARAC_FAMILY_1"/>
    <property type="match status" value="1"/>
</dbReference>
<dbReference type="Proteomes" id="UP001194539">
    <property type="component" value="Unassembled WGS sequence"/>
</dbReference>
<organism evidence="5 6">
    <name type="scientific">Bradyrhizobium diversitatis</name>
    <dbReference type="NCBI Taxonomy" id="2755406"/>
    <lineage>
        <taxon>Bacteria</taxon>
        <taxon>Pseudomonadati</taxon>
        <taxon>Pseudomonadota</taxon>
        <taxon>Alphaproteobacteria</taxon>
        <taxon>Hyphomicrobiales</taxon>
        <taxon>Nitrobacteraceae</taxon>
        <taxon>Bradyrhizobium</taxon>
    </lineage>
</organism>
<dbReference type="PANTHER" id="PTHR43436:SF1">
    <property type="entry name" value="TRANSCRIPTIONAL REGULATORY PROTEIN"/>
    <property type="match status" value="1"/>
</dbReference>
<evidence type="ECO:0000313" key="6">
    <source>
        <dbReference type="Proteomes" id="UP001194539"/>
    </source>
</evidence>
<dbReference type="PANTHER" id="PTHR43436">
    <property type="entry name" value="ARAC-FAMILY TRANSCRIPTIONAL REGULATOR"/>
    <property type="match status" value="1"/>
</dbReference>
<dbReference type="InterPro" id="IPR018060">
    <property type="entry name" value="HTH_AraC"/>
</dbReference>